<feature type="compositionally biased region" description="Basic and acidic residues" evidence="1">
    <location>
        <begin position="1"/>
        <end position="17"/>
    </location>
</feature>
<keyword evidence="3" id="KW-1185">Reference proteome</keyword>
<organism evidence="2 3">
    <name type="scientific">Nesterenkonia rhizosphaerae</name>
    <dbReference type="NCBI Taxonomy" id="1348272"/>
    <lineage>
        <taxon>Bacteria</taxon>
        <taxon>Bacillati</taxon>
        <taxon>Actinomycetota</taxon>
        <taxon>Actinomycetes</taxon>
        <taxon>Micrococcales</taxon>
        <taxon>Micrococcaceae</taxon>
        <taxon>Nesterenkonia</taxon>
    </lineage>
</organism>
<dbReference type="Proteomes" id="UP001500368">
    <property type="component" value="Unassembled WGS sequence"/>
</dbReference>
<comment type="caution">
    <text evidence="2">The sequence shown here is derived from an EMBL/GenBank/DDBJ whole genome shotgun (WGS) entry which is preliminary data.</text>
</comment>
<gene>
    <name evidence="2" type="ORF">GCM10025790_08130</name>
</gene>
<evidence type="ECO:0000256" key="1">
    <source>
        <dbReference type="SAM" id="MobiDB-lite"/>
    </source>
</evidence>
<feature type="region of interest" description="Disordered" evidence="1">
    <location>
        <begin position="1"/>
        <end position="27"/>
    </location>
</feature>
<accession>A0ABP9FSE8</accession>
<reference evidence="3" key="1">
    <citation type="journal article" date="2019" name="Int. J. Syst. Evol. Microbiol.">
        <title>The Global Catalogue of Microorganisms (GCM) 10K type strain sequencing project: providing services to taxonomists for standard genome sequencing and annotation.</title>
        <authorList>
            <consortium name="The Broad Institute Genomics Platform"/>
            <consortium name="The Broad Institute Genome Sequencing Center for Infectious Disease"/>
            <person name="Wu L."/>
            <person name="Ma J."/>
        </authorList>
    </citation>
    <scope>NUCLEOTIDE SEQUENCE [LARGE SCALE GENOMIC DNA]</scope>
    <source>
        <strain evidence="3">JCM 19129</strain>
    </source>
</reference>
<proteinExistence type="predicted"/>
<name>A0ABP9FSE8_9MICC</name>
<dbReference type="RefSeq" id="WP_345476801.1">
    <property type="nucleotide sequence ID" value="NZ_BAABLW010000005.1"/>
</dbReference>
<protein>
    <recommendedName>
        <fullName evidence="4">DUF222 domain-containing protein</fullName>
    </recommendedName>
</protein>
<sequence length="177" mass="19904">MPDTHTHIQDEAERPLDSSESFEPAEPLSAEKFEQVLNLLLERVQEAALLRAQYDLARVLTPGPSSSDAVQTLVRVDHESAMEGVTQFREWLLDWARRAAASLDGPQGSLKENLIDPEDSPELTEDQKKFAAESGQAHFDLAIHRMRDEGRHQRAEAFLKHRQAHLANSTEEEADNA</sequence>
<dbReference type="EMBL" id="BAABLW010000005">
    <property type="protein sequence ID" value="GAA4915518.1"/>
    <property type="molecule type" value="Genomic_DNA"/>
</dbReference>
<evidence type="ECO:0000313" key="2">
    <source>
        <dbReference type="EMBL" id="GAA4915518.1"/>
    </source>
</evidence>
<evidence type="ECO:0008006" key="4">
    <source>
        <dbReference type="Google" id="ProtNLM"/>
    </source>
</evidence>
<evidence type="ECO:0000313" key="3">
    <source>
        <dbReference type="Proteomes" id="UP001500368"/>
    </source>
</evidence>